<organism evidence="2 3">
    <name type="scientific">Dactylosporangium matsuzakiense</name>
    <dbReference type="NCBI Taxonomy" id="53360"/>
    <lineage>
        <taxon>Bacteria</taxon>
        <taxon>Bacillati</taxon>
        <taxon>Actinomycetota</taxon>
        <taxon>Actinomycetes</taxon>
        <taxon>Micromonosporales</taxon>
        <taxon>Micromonosporaceae</taxon>
        <taxon>Dactylosporangium</taxon>
    </lineage>
</organism>
<feature type="compositionally biased region" description="Gly residues" evidence="1">
    <location>
        <begin position="67"/>
        <end position="82"/>
    </location>
</feature>
<proteinExistence type="predicted"/>
<dbReference type="AlphaFoldDB" id="A0A9W6KPY0"/>
<sequence>MELRDDASTATGVGEIALGATGGLHEEGGAATEEGGRPVGTTGVVSGGSVAGGVRSGSVAEGPTGSRIGGGPGRGGPGGGVGPRAAPPISNAATSDFTEVPTAAVGPG</sequence>
<accession>A0A9W6KPY0</accession>
<evidence type="ECO:0000256" key="1">
    <source>
        <dbReference type="SAM" id="MobiDB-lite"/>
    </source>
</evidence>
<feature type="compositionally biased region" description="Low complexity" evidence="1">
    <location>
        <begin position="56"/>
        <end position="66"/>
    </location>
</feature>
<keyword evidence="3" id="KW-1185">Reference proteome</keyword>
<reference evidence="2" key="2">
    <citation type="submission" date="2023-01" db="EMBL/GenBank/DDBJ databases">
        <authorList>
            <person name="Sun Q."/>
            <person name="Evtushenko L."/>
        </authorList>
    </citation>
    <scope>NUCLEOTIDE SEQUENCE</scope>
    <source>
        <strain evidence="2">VKM Ac-1321</strain>
    </source>
</reference>
<evidence type="ECO:0000313" key="3">
    <source>
        <dbReference type="Proteomes" id="UP001143480"/>
    </source>
</evidence>
<feature type="region of interest" description="Disordered" evidence="1">
    <location>
        <begin position="1"/>
        <end position="108"/>
    </location>
</feature>
<reference evidence="2" key="1">
    <citation type="journal article" date="2014" name="Int. J. Syst. Evol. Microbiol.">
        <title>Complete genome sequence of Corynebacterium casei LMG S-19264T (=DSM 44701T), isolated from a smear-ripened cheese.</title>
        <authorList>
            <consortium name="US DOE Joint Genome Institute (JGI-PGF)"/>
            <person name="Walter F."/>
            <person name="Albersmeier A."/>
            <person name="Kalinowski J."/>
            <person name="Ruckert C."/>
        </authorList>
    </citation>
    <scope>NUCLEOTIDE SEQUENCE</scope>
    <source>
        <strain evidence="2">VKM Ac-1321</strain>
    </source>
</reference>
<gene>
    <name evidence="2" type="ORF">GCM10017581_077640</name>
</gene>
<feature type="compositionally biased region" description="Gly residues" evidence="1">
    <location>
        <begin position="45"/>
        <end position="55"/>
    </location>
</feature>
<feature type="compositionally biased region" description="Low complexity" evidence="1">
    <location>
        <begin position="29"/>
        <end position="44"/>
    </location>
</feature>
<name>A0A9W6KPY0_9ACTN</name>
<protein>
    <submittedName>
        <fullName evidence="2">Uncharacterized protein</fullName>
    </submittedName>
</protein>
<evidence type="ECO:0000313" key="2">
    <source>
        <dbReference type="EMBL" id="GLL06016.1"/>
    </source>
</evidence>
<comment type="caution">
    <text evidence="2">The sequence shown here is derived from an EMBL/GenBank/DDBJ whole genome shotgun (WGS) entry which is preliminary data.</text>
</comment>
<dbReference type="Proteomes" id="UP001143480">
    <property type="component" value="Unassembled WGS sequence"/>
</dbReference>
<dbReference type="EMBL" id="BSFP01000066">
    <property type="protein sequence ID" value="GLL06016.1"/>
    <property type="molecule type" value="Genomic_DNA"/>
</dbReference>